<comment type="caution">
    <text evidence="3">The sequence shown here is derived from an EMBL/GenBank/DDBJ whole genome shotgun (WGS) entry which is preliminary data.</text>
</comment>
<reference evidence="3" key="1">
    <citation type="journal article" date="2022" name="Plant J.">
        <title>Strategies of tolerance reflected in two North American maple genomes.</title>
        <authorList>
            <person name="McEvoy S.L."/>
            <person name="Sezen U.U."/>
            <person name="Trouern-Trend A."/>
            <person name="McMahon S.M."/>
            <person name="Schaberg P.G."/>
            <person name="Yang J."/>
            <person name="Wegrzyn J.L."/>
            <person name="Swenson N.G."/>
        </authorList>
    </citation>
    <scope>NUCLEOTIDE SEQUENCE</scope>
    <source>
        <strain evidence="3">91603</strain>
    </source>
</reference>
<gene>
    <name evidence="3" type="ORF">LWI28_018677</name>
</gene>
<proteinExistence type="predicted"/>
<evidence type="ECO:0000313" key="4">
    <source>
        <dbReference type="Proteomes" id="UP001064489"/>
    </source>
</evidence>
<dbReference type="PANTHER" id="PTHR38389:SF1">
    <property type="entry name" value="DNA-DIRECTED RNA POLYMERASE SUBUNIT BETA"/>
    <property type="match status" value="1"/>
</dbReference>
<sequence length="283" mass="31725">MPIEMPKGLLILVDTFTPTSRSIVAEIKSSGFRFKPKAVNFHDKPCQINNGEIDFQGNSVELSSEEFHDDFDAELILDEEIEQEKCFIFNFNSSYLLLKKNVTTTKSITTLAQKSNLSKNSTTKQQQYFPIRVSNPILPRAAVALFGLGFVDAGYSRDWSRIGVISEETEALLKVAAFVVVPLRSPRRRRRSSDGREARLKHDARPQAATNDSVVAKREREVRGERKRTSTTICLVRLTGKTSTTICRGPENFQVSGDATNGNDYSSKLLQYLVFVVHCGVQV</sequence>
<name>A0AAD5NX53_ACENE</name>
<dbReference type="InterPro" id="IPR057209">
    <property type="entry name" value="DUF7887"/>
</dbReference>
<evidence type="ECO:0000259" key="2">
    <source>
        <dbReference type="Pfam" id="PF25397"/>
    </source>
</evidence>
<reference evidence="3" key="2">
    <citation type="submission" date="2023-02" db="EMBL/GenBank/DDBJ databases">
        <authorList>
            <person name="Swenson N.G."/>
            <person name="Wegrzyn J.L."/>
            <person name="Mcevoy S.L."/>
        </authorList>
    </citation>
    <scope>NUCLEOTIDE SEQUENCE</scope>
    <source>
        <strain evidence="3">91603</strain>
        <tissue evidence="3">Leaf</tissue>
    </source>
</reference>
<dbReference type="Pfam" id="PF25397">
    <property type="entry name" value="DUF7887"/>
    <property type="match status" value="1"/>
</dbReference>
<protein>
    <recommendedName>
        <fullName evidence="2">DUF7887 domain-containing protein</fullName>
    </recommendedName>
</protein>
<dbReference type="Proteomes" id="UP001064489">
    <property type="component" value="Chromosome 3"/>
</dbReference>
<dbReference type="AlphaFoldDB" id="A0AAD5NX53"/>
<accession>A0AAD5NX53</accession>
<feature type="region of interest" description="Disordered" evidence="1">
    <location>
        <begin position="188"/>
        <end position="223"/>
    </location>
</feature>
<dbReference type="PANTHER" id="PTHR38389">
    <property type="entry name" value="DNA-DIRECTED RNA POLYMERASE SUBUNIT BETA"/>
    <property type="match status" value="1"/>
</dbReference>
<evidence type="ECO:0000256" key="1">
    <source>
        <dbReference type="SAM" id="MobiDB-lite"/>
    </source>
</evidence>
<evidence type="ECO:0000313" key="3">
    <source>
        <dbReference type="EMBL" id="KAI9186570.1"/>
    </source>
</evidence>
<organism evidence="3 4">
    <name type="scientific">Acer negundo</name>
    <name type="common">Box elder</name>
    <dbReference type="NCBI Taxonomy" id="4023"/>
    <lineage>
        <taxon>Eukaryota</taxon>
        <taxon>Viridiplantae</taxon>
        <taxon>Streptophyta</taxon>
        <taxon>Embryophyta</taxon>
        <taxon>Tracheophyta</taxon>
        <taxon>Spermatophyta</taxon>
        <taxon>Magnoliopsida</taxon>
        <taxon>eudicotyledons</taxon>
        <taxon>Gunneridae</taxon>
        <taxon>Pentapetalae</taxon>
        <taxon>rosids</taxon>
        <taxon>malvids</taxon>
        <taxon>Sapindales</taxon>
        <taxon>Sapindaceae</taxon>
        <taxon>Hippocastanoideae</taxon>
        <taxon>Acereae</taxon>
        <taxon>Acer</taxon>
    </lineage>
</organism>
<feature type="compositionally biased region" description="Basic and acidic residues" evidence="1">
    <location>
        <begin position="192"/>
        <end position="205"/>
    </location>
</feature>
<feature type="domain" description="DUF7887" evidence="2">
    <location>
        <begin position="133"/>
        <end position="183"/>
    </location>
</feature>
<keyword evidence="4" id="KW-1185">Reference proteome</keyword>
<dbReference type="EMBL" id="JAJSOW010000100">
    <property type="protein sequence ID" value="KAI9186570.1"/>
    <property type="molecule type" value="Genomic_DNA"/>
</dbReference>